<comment type="similarity">
    <text evidence="1">Belongs to the cytochrome P450 family.</text>
</comment>
<keyword evidence="5" id="KW-0408">Iron</keyword>
<keyword evidence="4" id="KW-0560">Oxidoreductase</keyword>
<evidence type="ECO:0000256" key="3">
    <source>
        <dbReference type="ARBA" id="ARBA00022723"/>
    </source>
</evidence>
<evidence type="ECO:0000313" key="7">
    <source>
        <dbReference type="EMBL" id="JAT40265.1"/>
    </source>
</evidence>
<evidence type="ECO:0000256" key="4">
    <source>
        <dbReference type="ARBA" id="ARBA00023002"/>
    </source>
</evidence>
<feature type="non-terminal residue" evidence="7">
    <location>
        <position position="131"/>
    </location>
</feature>
<dbReference type="AlphaFoldDB" id="A0A1D1XCX2"/>
<evidence type="ECO:0000256" key="2">
    <source>
        <dbReference type="ARBA" id="ARBA00022617"/>
    </source>
</evidence>
<keyword evidence="6" id="KW-0812">Transmembrane</keyword>
<evidence type="ECO:0000256" key="1">
    <source>
        <dbReference type="ARBA" id="ARBA00010617"/>
    </source>
</evidence>
<keyword evidence="2" id="KW-0349">Heme</keyword>
<sequence length="131" mass="14516">MAAAVLPDLLTPGMPPQPASVTVLFFIALLSMVLLLRYCSNMGSLRRSKGPRPKLPPSPPKLPIVGNLHQLSRIPCRSLLALSRRYWRLSILVNNGKGVGSAPYGEYWRQARKVCVVHLLSPHRVQGFRPV</sequence>
<dbReference type="PANTHER" id="PTHR47955:SF8">
    <property type="entry name" value="CYTOCHROME P450 71D11-LIKE"/>
    <property type="match status" value="1"/>
</dbReference>
<dbReference type="GO" id="GO:0005506">
    <property type="term" value="F:iron ion binding"/>
    <property type="evidence" value="ECO:0007669"/>
    <property type="project" value="InterPro"/>
</dbReference>
<dbReference type="GO" id="GO:0020037">
    <property type="term" value="F:heme binding"/>
    <property type="evidence" value="ECO:0007669"/>
    <property type="project" value="InterPro"/>
</dbReference>
<reference evidence="7" key="1">
    <citation type="submission" date="2015-07" db="EMBL/GenBank/DDBJ databases">
        <title>Transcriptome Assembly of Anthurium amnicola.</title>
        <authorList>
            <person name="Suzuki J."/>
        </authorList>
    </citation>
    <scope>NUCLEOTIDE SEQUENCE</scope>
</reference>
<evidence type="ECO:0000256" key="5">
    <source>
        <dbReference type="ARBA" id="ARBA00023004"/>
    </source>
</evidence>
<dbReference type="EMBL" id="GDJX01027671">
    <property type="protein sequence ID" value="JAT40265.1"/>
    <property type="molecule type" value="Transcribed_RNA"/>
</dbReference>
<dbReference type="GO" id="GO:0016705">
    <property type="term" value="F:oxidoreductase activity, acting on paired donors, with incorporation or reduction of molecular oxygen"/>
    <property type="evidence" value="ECO:0007669"/>
    <property type="project" value="InterPro"/>
</dbReference>
<keyword evidence="6" id="KW-0472">Membrane</keyword>
<keyword evidence="6" id="KW-1133">Transmembrane helix</keyword>
<gene>
    <name evidence="7" type="primary">CYP71A24</name>
    <name evidence="7" type="ORF">g.80733</name>
</gene>
<feature type="transmembrane region" description="Helical" evidence="6">
    <location>
        <begin position="20"/>
        <end position="39"/>
    </location>
</feature>
<evidence type="ECO:0000256" key="6">
    <source>
        <dbReference type="SAM" id="Phobius"/>
    </source>
</evidence>
<proteinExistence type="inferred from homology"/>
<dbReference type="Gene3D" id="1.10.630.10">
    <property type="entry name" value="Cytochrome P450"/>
    <property type="match status" value="1"/>
</dbReference>
<accession>A0A1D1XCX2</accession>
<name>A0A1D1XCX2_9ARAE</name>
<dbReference type="InterPro" id="IPR036396">
    <property type="entry name" value="Cyt_P450_sf"/>
</dbReference>
<dbReference type="PANTHER" id="PTHR47955">
    <property type="entry name" value="CYTOCHROME P450 FAMILY 71 PROTEIN"/>
    <property type="match status" value="1"/>
</dbReference>
<dbReference type="SUPFAM" id="SSF48264">
    <property type="entry name" value="Cytochrome P450"/>
    <property type="match status" value="1"/>
</dbReference>
<keyword evidence="3" id="KW-0479">Metal-binding</keyword>
<dbReference type="GO" id="GO:0004497">
    <property type="term" value="F:monooxygenase activity"/>
    <property type="evidence" value="ECO:0007669"/>
    <property type="project" value="InterPro"/>
</dbReference>
<protein>
    <submittedName>
        <fullName evidence="7">Cytochrome P450 71A24</fullName>
    </submittedName>
</protein>
<organism evidence="7">
    <name type="scientific">Anthurium amnicola</name>
    <dbReference type="NCBI Taxonomy" id="1678845"/>
    <lineage>
        <taxon>Eukaryota</taxon>
        <taxon>Viridiplantae</taxon>
        <taxon>Streptophyta</taxon>
        <taxon>Embryophyta</taxon>
        <taxon>Tracheophyta</taxon>
        <taxon>Spermatophyta</taxon>
        <taxon>Magnoliopsida</taxon>
        <taxon>Liliopsida</taxon>
        <taxon>Araceae</taxon>
        <taxon>Pothoideae</taxon>
        <taxon>Potheae</taxon>
        <taxon>Anthurium</taxon>
    </lineage>
</organism>